<keyword evidence="2" id="KW-1185">Reference proteome</keyword>
<accession>A0A1S2VEI8</accession>
<dbReference type="AlphaFoldDB" id="A0A1S2VEI8"/>
<reference evidence="1 2" key="1">
    <citation type="submission" date="2016-10" db="EMBL/GenBank/DDBJ databases">
        <title>Arsenicibacter rosenii gen. nov., sp. nov., an efficient arsenic-methylating bacterium isolated from an arsenic-contaminated paddy soil.</title>
        <authorList>
            <person name="Huang K."/>
        </authorList>
    </citation>
    <scope>NUCLEOTIDE SEQUENCE [LARGE SCALE GENOMIC DNA]</scope>
    <source>
        <strain evidence="1 2">SM-1</strain>
    </source>
</reference>
<name>A0A1S2VEI8_9BACT</name>
<protein>
    <submittedName>
        <fullName evidence="1">Uncharacterized protein</fullName>
    </submittedName>
</protein>
<dbReference type="Proteomes" id="UP000181790">
    <property type="component" value="Unassembled WGS sequence"/>
</dbReference>
<dbReference type="RefSeq" id="WP_071505556.1">
    <property type="nucleotide sequence ID" value="NZ_MORL01000018.1"/>
</dbReference>
<gene>
    <name evidence="1" type="ORF">BLX24_22930</name>
</gene>
<comment type="caution">
    <text evidence="1">The sequence shown here is derived from an EMBL/GenBank/DDBJ whole genome shotgun (WGS) entry which is preliminary data.</text>
</comment>
<proteinExistence type="predicted"/>
<evidence type="ECO:0000313" key="2">
    <source>
        <dbReference type="Proteomes" id="UP000181790"/>
    </source>
</evidence>
<sequence length="71" mass="8155">MRIAAIKTGVRKAFCYLPAKDEILMLAGVTAIILQRQKEVFDQKRAFNAFRGFMMTPWTSFITAENFHTLV</sequence>
<evidence type="ECO:0000313" key="1">
    <source>
        <dbReference type="EMBL" id="OIN56830.1"/>
    </source>
</evidence>
<dbReference type="EMBL" id="MORL01000018">
    <property type="protein sequence ID" value="OIN56830.1"/>
    <property type="molecule type" value="Genomic_DNA"/>
</dbReference>
<organism evidence="1 2">
    <name type="scientific">Arsenicibacter rosenii</name>
    <dbReference type="NCBI Taxonomy" id="1750698"/>
    <lineage>
        <taxon>Bacteria</taxon>
        <taxon>Pseudomonadati</taxon>
        <taxon>Bacteroidota</taxon>
        <taxon>Cytophagia</taxon>
        <taxon>Cytophagales</taxon>
        <taxon>Spirosomataceae</taxon>
        <taxon>Arsenicibacter</taxon>
    </lineage>
</organism>